<dbReference type="AlphaFoldDB" id="A0A8S1S277"/>
<dbReference type="EMBL" id="CAJJDP010000003">
    <property type="protein sequence ID" value="CAD8133595.1"/>
    <property type="molecule type" value="Genomic_DNA"/>
</dbReference>
<proteinExistence type="predicted"/>
<gene>
    <name evidence="2" type="ORF">POCTA_138.1.T0040534</name>
</gene>
<evidence type="ECO:0000313" key="3">
    <source>
        <dbReference type="Proteomes" id="UP000683925"/>
    </source>
</evidence>
<comment type="caution">
    <text evidence="2">The sequence shown here is derived from an EMBL/GenBank/DDBJ whole genome shotgun (WGS) entry which is preliminary data.</text>
</comment>
<feature type="domain" description="Ubiquitin-like" evidence="1">
    <location>
        <begin position="31"/>
        <end position="85"/>
    </location>
</feature>
<accession>A0A8S1S277</accession>
<reference evidence="2" key="1">
    <citation type="submission" date="2021-01" db="EMBL/GenBank/DDBJ databases">
        <authorList>
            <consortium name="Genoscope - CEA"/>
            <person name="William W."/>
        </authorList>
    </citation>
    <scope>NUCLEOTIDE SEQUENCE</scope>
</reference>
<organism evidence="2 3">
    <name type="scientific">Paramecium octaurelia</name>
    <dbReference type="NCBI Taxonomy" id="43137"/>
    <lineage>
        <taxon>Eukaryota</taxon>
        <taxon>Sar</taxon>
        <taxon>Alveolata</taxon>
        <taxon>Ciliophora</taxon>
        <taxon>Intramacronucleata</taxon>
        <taxon>Oligohymenophorea</taxon>
        <taxon>Peniculida</taxon>
        <taxon>Parameciidae</taxon>
        <taxon>Paramecium</taxon>
    </lineage>
</organism>
<dbReference type="InterPro" id="IPR000626">
    <property type="entry name" value="Ubiquitin-like_dom"/>
</dbReference>
<evidence type="ECO:0000313" key="2">
    <source>
        <dbReference type="EMBL" id="CAD8133595.1"/>
    </source>
</evidence>
<protein>
    <recommendedName>
        <fullName evidence="1">Ubiquitin-like domain-containing protein</fullName>
    </recommendedName>
</protein>
<evidence type="ECO:0000259" key="1">
    <source>
        <dbReference type="PROSITE" id="PS50053"/>
    </source>
</evidence>
<name>A0A8S1S277_PAROT</name>
<sequence>MVFFSITCDYSFGALSGKTFLVDVQQSQPRVRDLKEQIKYSVEELENFEVGVIYQGNQLDNMDFLPELDMQEQYSINVQITKFGEKQKQDDCSMM</sequence>
<dbReference type="Proteomes" id="UP000683925">
    <property type="component" value="Unassembled WGS sequence"/>
</dbReference>
<dbReference type="PROSITE" id="PS50053">
    <property type="entry name" value="UBIQUITIN_2"/>
    <property type="match status" value="1"/>
</dbReference>
<keyword evidence="3" id="KW-1185">Reference proteome</keyword>